<name>A0ABX2GM31_9FIRM</name>
<feature type="region of interest" description="Disordered" evidence="1">
    <location>
        <begin position="30"/>
        <end position="49"/>
    </location>
</feature>
<feature type="region of interest" description="Disordered" evidence="1">
    <location>
        <begin position="73"/>
        <end position="99"/>
    </location>
</feature>
<evidence type="ECO:0000256" key="2">
    <source>
        <dbReference type="SAM" id="SignalP"/>
    </source>
</evidence>
<feature type="domain" description="SH3b" evidence="3">
    <location>
        <begin position="172"/>
        <end position="222"/>
    </location>
</feature>
<proteinExistence type="predicted"/>
<feature type="region of interest" description="Disordered" evidence="1">
    <location>
        <begin position="252"/>
        <end position="319"/>
    </location>
</feature>
<feature type="signal peptide" evidence="2">
    <location>
        <begin position="1"/>
        <end position="27"/>
    </location>
</feature>
<reference evidence="4 5" key="1">
    <citation type="journal article" date="2020" name="Cell Host Microbe">
        <title>Functional and Genomic Variation between Human-Derived Isolates of Lachnospiraceae Reveals Inter- and Intra-Species Diversity.</title>
        <authorList>
            <person name="Sorbara M.T."/>
            <person name="Littmann E.R."/>
            <person name="Fontana E."/>
            <person name="Moody T.U."/>
            <person name="Kohout C.E."/>
            <person name="Gjonbalaj M."/>
            <person name="Eaton V."/>
            <person name="Seok R."/>
            <person name="Leiner I.M."/>
            <person name="Pamer E.G."/>
        </authorList>
    </citation>
    <scope>NUCLEOTIDE SEQUENCE [LARGE SCALE GENOMIC DNA]</scope>
    <source>
        <strain evidence="4 5">MSK.20.11</strain>
    </source>
</reference>
<evidence type="ECO:0000256" key="1">
    <source>
        <dbReference type="SAM" id="MobiDB-lite"/>
    </source>
</evidence>
<evidence type="ECO:0000313" key="5">
    <source>
        <dbReference type="Proteomes" id="UP000822152"/>
    </source>
</evidence>
<evidence type="ECO:0000313" key="4">
    <source>
        <dbReference type="EMBL" id="NSF72747.1"/>
    </source>
</evidence>
<protein>
    <submittedName>
        <fullName evidence="4">SH3 domain-containing protein</fullName>
    </submittedName>
</protein>
<gene>
    <name evidence="4" type="ORF">G4952_02710</name>
</gene>
<feature type="compositionally biased region" description="Acidic residues" evidence="1">
    <location>
        <begin position="74"/>
        <end position="83"/>
    </location>
</feature>
<feature type="chain" id="PRO_5047465744" evidence="2">
    <location>
        <begin position="28"/>
        <end position="319"/>
    </location>
</feature>
<feature type="compositionally biased region" description="Low complexity" evidence="1">
    <location>
        <begin position="30"/>
        <end position="39"/>
    </location>
</feature>
<dbReference type="RefSeq" id="WP_173742520.1">
    <property type="nucleotide sequence ID" value="NZ_JAAIPF010000004.1"/>
</dbReference>
<feature type="compositionally biased region" description="Basic and acidic residues" evidence="1">
    <location>
        <begin position="84"/>
        <end position="99"/>
    </location>
</feature>
<comment type="caution">
    <text evidence="4">The sequence shown here is derived from an EMBL/GenBank/DDBJ whole genome shotgun (WGS) entry which is preliminary data.</text>
</comment>
<dbReference type="Gene3D" id="2.30.30.40">
    <property type="entry name" value="SH3 Domains"/>
    <property type="match status" value="1"/>
</dbReference>
<dbReference type="InterPro" id="IPR003646">
    <property type="entry name" value="SH3-like_bac-type"/>
</dbReference>
<sequence length="319" mass="35025">MKKKLITKILSISVAGAVALTPVAAFGAQTEENAQTESTEAAEETKEVEDLKIKTETQELTVKNQTGYALTAGELEDAADETEDAKAEDTKTEDTAETTEKAQGKMLTVTGEDGTEHVFKNIDPDSWTEPVIYDEYGFLYIKYENKDKKEEEVAETAEEKEWGESLTMYLLSNVNVREKADKESKSLKVLSTGAEVKGIAVAPGWIKVQADDITGYVYHTYITENKEAADAKVKAEQEAKAQAEAAAAQAAAAQAQQSQNNYDYSQDQGSYQEPAQSAPQPAPQEKYEVGRQQYDDCDGSGHGYYEITYSDGSVGYEEY</sequence>
<organism evidence="4 5">
    <name type="scientific">Blautia wexlerae</name>
    <dbReference type="NCBI Taxonomy" id="418240"/>
    <lineage>
        <taxon>Bacteria</taxon>
        <taxon>Bacillati</taxon>
        <taxon>Bacillota</taxon>
        <taxon>Clostridia</taxon>
        <taxon>Lachnospirales</taxon>
        <taxon>Lachnospiraceae</taxon>
        <taxon>Blautia</taxon>
    </lineage>
</organism>
<evidence type="ECO:0000259" key="3">
    <source>
        <dbReference type="Pfam" id="PF08239"/>
    </source>
</evidence>
<keyword evidence="2" id="KW-0732">Signal</keyword>
<dbReference type="Pfam" id="PF08239">
    <property type="entry name" value="SH3_3"/>
    <property type="match status" value="1"/>
</dbReference>
<dbReference type="Proteomes" id="UP000822152">
    <property type="component" value="Unassembled WGS sequence"/>
</dbReference>
<feature type="compositionally biased region" description="Polar residues" evidence="1">
    <location>
        <begin position="258"/>
        <end position="271"/>
    </location>
</feature>
<accession>A0ABX2GM31</accession>
<keyword evidence="5" id="KW-1185">Reference proteome</keyword>
<dbReference type="EMBL" id="JAAIPF010000004">
    <property type="protein sequence ID" value="NSF72747.1"/>
    <property type="molecule type" value="Genomic_DNA"/>
</dbReference>